<dbReference type="EMBL" id="LNQB01000086">
    <property type="protein sequence ID" value="OAP40269.1"/>
    <property type="molecule type" value="Genomic_DNA"/>
</dbReference>
<comment type="caution">
    <text evidence="1">The sequence shown here is derived from an EMBL/GenBank/DDBJ whole genome shotgun (WGS) entry which is preliminary data.</text>
</comment>
<dbReference type="RefSeq" id="WP_084435678.1">
    <property type="nucleotide sequence ID" value="NZ_LNQB01000086.1"/>
</dbReference>
<proteinExistence type="predicted"/>
<evidence type="ECO:0008006" key="3">
    <source>
        <dbReference type="Google" id="ProtNLM"/>
    </source>
</evidence>
<reference evidence="1 2" key="1">
    <citation type="submission" date="2015-11" db="EMBL/GenBank/DDBJ databases">
        <title>Ensifer anhuiense sp. nov., an effective nitrogen fixation bacterium with Glycine soja.</title>
        <authorList>
            <person name="Yan H."/>
            <person name="Chen W."/>
        </authorList>
    </citation>
    <scope>NUCLEOTIDE SEQUENCE [LARGE SCALE GENOMIC DNA]</scope>
    <source>
        <strain evidence="1 2">LMG 7837</strain>
    </source>
</reference>
<dbReference type="AlphaFoldDB" id="A0A178XY78"/>
<accession>A0A178XY78</accession>
<protein>
    <recommendedName>
        <fullName evidence="3">DUF1799 domain-containing protein</fullName>
    </recommendedName>
</protein>
<organism evidence="1 2">
    <name type="scientific">Sinorhizobium saheli</name>
    <dbReference type="NCBI Taxonomy" id="36856"/>
    <lineage>
        <taxon>Bacteria</taxon>
        <taxon>Pseudomonadati</taxon>
        <taxon>Pseudomonadota</taxon>
        <taxon>Alphaproteobacteria</taxon>
        <taxon>Hyphomicrobiales</taxon>
        <taxon>Rhizobiaceae</taxon>
        <taxon>Sinorhizobium/Ensifer group</taxon>
        <taxon>Sinorhizobium</taxon>
    </lineage>
</organism>
<dbReference type="InterPro" id="IPR014915">
    <property type="entry name" value="Phage_TLS_TfmB"/>
</dbReference>
<evidence type="ECO:0000313" key="1">
    <source>
        <dbReference type="EMBL" id="OAP40269.1"/>
    </source>
</evidence>
<sequence length="102" mass="11442">MLDDKMRREFESLRVSLRAPEDETDEEGVVSIMACNWSSFIAFRACETQWRVVATMAGLIWIGLDYTACQIVLEQLDAPAYIFADLHAMEEAALPILNGVDG</sequence>
<dbReference type="Proteomes" id="UP000078507">
    <property type="component" value="Unassembled WGS sequence"/>
</dbReference>
<gene>
    <name evidence="1" type="ORF">ATB98_02185</name>
</gene>
<evidence type="ECO:0000313" key="2">
    <source>
        <dbReference type="Proteomes" id="UP000078507"/>
    </source>
</evidence>
<dbReference type="STRING" id="36856.ATB98_02185"/>
<dbReference type="OrthoDB" id="7691032at2"/>
<dbReference type="Pfam" id="PF08809">
    <property type="entry name" value="DUF1799"/>
    <property type="match status" value="1"/>
</dbReference>
<name>A0A178XY78_SINSA</name>
<keyword evidence="2" id="KW-1185">Reference proteome</keyword>